<reference evidence="1 2" key="1">
    <citation type="submission" date="2019-06" db="EMBL/GenBank/DDBJ databases">
        <title>Draft genomes of female and male turbot (Scophthalmus maximus).</title>
        <authorList>
            <person name="Xu H."/>
            <person name="Xu X.-W."/>
            <person name="Shao C."/>
            <person name="Chen S."/>
        </authorList>
    </citation>
    <scope>NUCLEOTIDE SEQUENCE [LARGE SCALE GENOMIC DNA]</scope>
    <source>
        <strain evidence="1">Ysfricsl-2016a</strain>
        <tissue evidence="1">Blood</tissue>
    </source>
</reference>
<accession>A0A6A4SRH1</accession>
<evidence type="ECO:0000313" key="1">
    <source>
        <dbReference type="EMBL" id="KAF0037786.1"/>
    </source>
</evidence>
<evidence type="ECO:0000313" key="2">
    <source>
        <dbReference type="Proteomes" id="UP000438429"/>
    </source>
</evidence>
<dbReference type="AlphaFoldDB" id="A0A6A4SRH1"/>
<proteinExistence type="predicted"/>
<dbReference type="Proteomes" id="UP000438429">
    <property type="component" value="Unassembled WGS sequence"/>
</dbReference>
<organism evidence="1 2">
    <name type="scientific">Scophthalmus maximus</name>
    <name type="common">Turbot</name>
    <name type="synonym">Psetta maxima</name>
    <dbReference type="NCBI Taxonomy" id="52904"/>
    <lineage>
        <taxon>Eukaryota</taxon>
        <taxon>Metazoa</taxon>
        <taxon>Chordata</taxon>
        <taxon>Craniata</taxon>
        <taxon>Vertebrata</taxon>
        <taxon>Euteleostomi</taxon>
        <taxon>Actinopterygii</taxon>
        <taxon>Neopterygii</taxon>
        <taxon>Teleostei</taxon>
        <taxon>Neoteleostei</taxon>
        <taxon>Acanthomorphata</taxon>
        <taxon>Carangaria</taxon>
        <taxon>Pleuronectiformes</taxon>
        <taxon>Pleuronectoidei</taxon>
        <taxon>Scophthalmidae</taxon>
        <taxon>Scophthalmus</taxon>
    </lineage>
</organism>
<name>A0A6A4SRH1_SCOMX</name>
<dbReference type="EMBL" id="VEVO01000009">
    <property type="protein sequence ID" value="KAF0037786.1"/>
    <property type="molecule type" value="Genomic_DNA"/>
</dbReference>
<protein>
    <submittedName>
        <fullName evidence="1">Uncharacterized protein</fullName>
    </submittedName>
</protein>
<sequence>MLSDVLESLTYRSLAVVEFGPENSCSFRRSLDSRLRCERCKAFDQAAFSRVTSLRFSLFITWHVSNVRQSGALDEWCNFSRCCIIIFFTGEKETLDKVELISKNIRSMLITKRLEPVSTLLVTRHMQVYSTFDIRHWIFKILRSVGFVLLMRQSGSPVLQPVGSCSTTVRPPPIRLSYHNSTYSSSYCDVGVLTVLRMLIHKTTASAGLLIEADLGGPRRLGGPVNDSAIETSLRGGWHTKKRTRRRRRRKKEAPLSVPLLLLLRGTGRTKAFPDRPYLYPTDVS</sequence>
<gene>
    <name evidence="1" type="ORF">F2P81_010660</name>
</gene>
<comment type="caution">
    <text evidence="1">The sequence shown here is derived from an EMBL/GenBank/DDBJ whole genome shotgun (WGS) entry which is preliminary data.</text>
</comment>